<feature type="domain" description="4Fe-4S ferredoxin-type" evidence="5">
    <location>
        <begin position="215"/>
        <end position="243"/>
    </location>
</feature>
<dbReference type="Pfam" id="PF13237">
    <property type="entry name" value="Fer4_10"/>
    <property type="match status" value="1"/>
</dbReference>
<name>A0ABU0N1I3_9FIRM</name>
<dbReference type="EMBL" id="JAUSWG010000008">
    <property type="protein sequence ID" value="MDQ0557020.1"/>
    <property type="molecule type" value="Genomic_DNA"/>
</dbReference>
<dbReference type="InterPro" id="IPR029039">
    <property type="entry name" value="Flavoprotein-like_sf"/>
</dbReference>
<reference evidence="6 7" key="1">
    <citation type="submission" date="2023-07" db="EMBL/GenBank/DDBJ databases">
        <title>Genomic Encyclopedia of Type Strains, Phase IV (KMG-IV): sequencing the most valuable type-strain genomes for metagenomic binning, comparative biology and taxonomic classification.</title>
        <authorList>
            <person name="Goeker M."/>
        </authorList>
    </citation>
    <scope>NUCLEOTIDE SEQUENCE [LARGE SCALE GENOMIC DNA]</scope>
    <source>
        <strain evidence="6 7">DSM 15049</strain>
    </source>
</reference>
<feature type="domain" description="4Fe-4S ferredoxin-type" evidence="5">
    <location>
        <begin position="186"/>
        <end position="214"/>
    </location>
</feature>
<keyword evidence="7" id="KW-1185">Reference proteome</keyword>
<dbReference type="RefSeq" id="WP_307507489.1">
    <property type="nucleotide sequence ID" value="NZ_BAAACE010000019.1"/>
</dbReference>
<dbReference type="PROSITE" id="PS51379">
    <property type="entry name" value="4FE4S_FER_2"/>
    <property type="match status" value="2"/>
</dbReference>
<dbReference type="InterPro" id="IPR017900">
    <property type="entry name" value="4Fe4S_Fe_S_CS"/>
</dbReference>
<evidence type="ECO:0000256" key="3">
    <source>
        <dbReference type="ARBA" id="ARBA00023014"/>
    </source>
</evidence>
<comment type="caution">
    <text evidence="6">The sequence shown here is derived from an EMBL/GenBank/DDBJ whole genome shotgun (WGS) entry which is preliminary data.</text>
</comment>
<dbReference type="NCBIfam" id="NF038196">
    <property type="entry name" value="ferrodoxin_EFR1"/>
    <property type="match status" value="1"/>
</dbReference>
<dbReference type="InterPro" id="IPR017896">
    <property type="entry name" value="4Fe4S_Fe-S-bd"/>
</dbReference>
<dbReference type="PROSITE" id="PS50902">
    <property type="entry name" value="FLAVODOXIN_LIKE"/>
    <property type="match status" value="1"/>
</dbReference>
<dbReference type="InterPro" id="IPR026816">
    <property type="entry name" value="Flavodoxin_dom"/>
</dbReference>
<evidence type="ECO:0000313" key="7">
    <source>
        <dbReference type="Proteomes" id="UP001232584"/>
    </source>
</evidence>
<dbReference type="InterPro" id="IPR047964">
    <property type="entry name" value="EFR1-like"/>
</dbReference>
<dbReference type="Gene3D" id="3.40.50.360">
    <property type="match status" value="1"/>
</dbReference>
<dbReference type="SUPFAM" id="SSF52218">
    <property type="entry name" value="Flavoproteins"/>
    <property type="match status" value="1"/>
</dbReference>
<proteinExistence type="predicted"/>
<sequence>MKINILYFSGTGNTQYVANYLGEKLKEESHVVKIKSIDENPKVDEDIDLLIIGGPNYASNVPEKLLKWVNKNVPKKNSNAIVYCTSAGKVNAYGAESLAKKLTKKGYNIVGKDAYVMPRNFYFGKYSQNTNDEISQMLNETNEKLDILINRIKHNEYKFENIENNNVFKIDVFAKLFNLIAKTIGKSFSVDDTCIKCGKCIKNCPKKNIRYDKNKEIKFGNNCMACMRCIHNCPKNSINYNNKKYNQYNLNRYIKAN</sequence>
<organism evidence="6 7">
    <name type="scientific">Paraclostridium ghonii</name>
    <dbReference type="NCBI Taxonomy" id="29358"/>
    <lineage>
        <taxon>Bacteria</taxon>
        <taxon>Bacillati</taxon>
        <taxon>Bacillota</taxon>
        <taxon>Clostridia</taxon>
        <taxon>Peptostreptococcales</taxon>
        <taxon>Peptostreptococcaceae</taxon>
        <taxon>Paraclostridium</taxon>
    </lineage>
</organism>
<dbReference type="InterPro" id="IPR001226">
    <property type="entry name" value="Flavodoxin_CS"/>
</dbReference>
<dbReference type="Pfam" id="PF12724">
    <property type="entry name" value="Flavodoxin_5"/>
    <property type="match status" value="1"/>
</dbReference>
<evidence type="ECO:0000256" key="1">
    <source>
        <dbReference type="ARBA" id="ARBA00022723"/>
    </source>
</evidence>
<dbReference type="InterPro" id="IPR008254">
    <property type="entry name" value="Flavodoxin/NO_synth"/>
</dbReference>
<dbReference type="SUPFAM" id="SSF54862">
    <property type="entry name" value="4Fe-4S ferredoxins"/>
    <property type="match status" value="1"/>
</dbReference>
<dbReference type="Proteomes" id="UP001232584">
    <property type="component" value="Unassembled WGS sequence"/>
</dbReference>
<evidence type="ECO:0000259" key="5">
    <source>
        <dbReference type="PROSITE" id="PS51379"/>
    </source>
</evidence>
<dbReference type="PROSITE" id="PS00201">
    <property type="entry name" value="FLAVODOXIN"/>
    <property type="match status" value="1"/>
</dbReference>
<accession>A0ABU0N1I3</accession>
<dbReference type="PROSITE" id="PS00198">
    <property type="entry name" value="4FE4S_FER_1"/>
    <property type="match status" value="1"/>
</dbReference>
<keyword evidence="1" id="KW-0479">Metal-binding</keyword>
<evidence type="ECO:0000256" key="2">
    <source>
        <dbReference type="ARBA" id="ARBA00023004"/>
    </source>
</evidence>
<gene>
    <name evidence="6" type="ORF">QOZ92_002138</name>
</gene>
<evidence type="ECO:0000313" key="6">
    <source>
        <dbReference type="EMBL" id="MDQ0557020.1"/>
    </source>
</evidence>
<dbReference type="Gene3D" id="3.30.70.20">
    <property type="match status" value="1"/>
</dbReference>
<feature type="domain" description="Flavodoxin-like" evidence="4">
    <location>
        <begin position="3"/>
        <end position="142"/>
    </location>
</feature>
<keyword evidence="3" id="KW-0411">Iron-sulfur</keyword>
<protein>
    <submittedName>
        <fullName evidence="6">Flavodoxin/Pyruvate/2-oxoacid:ferredoxin oxidoreductase delta subunit</fullName>
    </submittedName>
</protein>
<keyword evidence="2" id="KW-0408">Iron</keyword>
<evidence type="ECO:0000259" key="4">
    <source>
        <dbReference type="PROSITE" id="PS50902"/>
    </source>
</evidence>